<dbReference type="GO" id="GO:0046685">
    <property type="term" value="P:response to arsenic-containing substance"/>
    <property type="evidence" value="ECO:0007669"/>
    <property type="project" value="UniProtKB-KW"/>
</dbReference>
<dbReference type="AlphaFoldDB" id="A0A7Z0DAS5"/>
<dbReference type="PANTHER" id="PTHR43428">
    <property type="entry name" value="ARSENATE REDUCTASE"/>
    <property type="match status" value="1"/>
</dbReference>
<comment type="caution">
    <text evidence="3">The sequence shown here is derived from an EMBL/GenBank/DDBJ whole genome shotgun (WGS) entry which is preliminary data.</text>
</comment>
<evidence type="ECO:0000256" key="1">
    <source>
        <dbReference type="ARBA" id="ARBA00022849"/>
    </source>
</evidence>
<dbReference type="RefSeq" id="WP_179445684.1">
    <property type="nucleotide sequence ID" value="NZ_JACBZS010000001.1"/>
</dbReference>
<feature type="domain" description="Phosphotyrosine protein phosphatase I" evidence="2">
    <location>
        <begin position="6"/>
        <end position="131"/>
    </location>
</feature>
<dbReference type="CDD" id="cd16345">
    <property type="entry name" value="LMWP_ArsC"/>
    <property type="match status" value="1"/>
</dbReference>
<evidence type="ECO:0000313" key="4">
    <source>
        <dbReference type="Proteomes" id="UP000527616"/>
    </source>
</evidence>
<sequence length="135" mass="14583">MTDQRPAVLFVCVHNAGRSQMAAGWLARLAGDRIHIFSAGTEPADQVNSIAVAAMSEVGIDIAANQPRRLTPELVEGVDVVVTMGCGDTCPYFPGKRYVDWPLADPAGRPLEVVRQVRDEIRGRVESLVASLLEV</sequence>
<dbReference type="Proteomes" id="UP000527616">
    <property type="component" value="Unassembled WGS sequence"/>
</dbReference>
<accession>A0A7Z0DAS5</accession>
<dbReference type="SMART" id="SM00226">
    <property type="entry name" value="LMWPc"/>
    <property type="match status" value="1"/>
</dbReference>
<dbReference type="PANTHER" id="PTHR43428:SF1">
    <property type="entry name" value="ARSENATE REDUCTASE"/>
    <property type="match status" value="1"/>
</dbReference>
<dbReference type="EC" id="1.20.4.1" evidence="3"/>
<gene>
    <name evidence="3" type="ORF">GGQ54_002479</name>
</gene>
<keyword evidence="4" id="KW-1185">Reference proteome</keyword>
<protein>
    <submittedName>
        <fullName evidence="3">Arsenate reductase</fullName>
        <ecNumber evidence="3">1.20.4.1</ecNumber>
    </submittedName>
</protein>
<proteinExistence type="predicted"/>
<organism evidence="3 4">
    <name type="scientific">Naumannella cuiyingiana</name>
    <dbReference type="NCBI Taxonomy" id="1347891"/>
    <lineage>
        <taxon>Bacteria</taxon>
        <taxon>Bacillati</taxon>
        <taxon>Actinomycetota</taxon>
        <taxon>Actinomycetes</taxon>
        <taxon>Propionibacteriales</taxon>
        <taxon>Propionibacteriaceae</taxon>
        <taxon>Naumannella</taxon>
    </lineage>
</organism>
<dbReference type="EMBL" id="JACBZS010000001">
    <property type="protein sequence ID" value="NYI71919.1"/>
    <property type="molecule type" value="Genomic_DNA"/>
</dbReference>
<evidence type="ECO:0000313" key="3">
    <source>
        <dbReference type="EMBL" id="NYI71919.1"/>
    </source>
</evidence>
<dbReference type="InterPro" id="IPR023485">
    <property type="entry name" value="Ptyr_pPase"/>
</dbReference>
<name>A0A7Z0DAS5_9ACTN</name>
<dbReference type="GO" id="GO:0008794">
    <property type="term" value="F:arsenate reductase (glutaredoxin) activity"/>
    <property type="evidence" value="ECO:0007669"/>
    <property type="project" value="UniProtKB-EC"/>
</dbReference>
<dbReference type="Pfam" id="PF01451">
    <property type="entry name" value="LMWPc"/>
    <property type="match status" value="1"/>
</dbReference>
<keyword evidence="3" id="KW-0560">Oxidoreductase</keyword>
<evidence type="ECO:0000259" key="2">
    <source>
        <dbReference type="SMART" id="SM00226"/>
    </source>
</evidence>
<reference evidence="3 4" key="1">
    <citation type="submission" date="2020-07" db="EMBL/GenBank/DDBJ databases">
        <title>Sequencing the genomes of 1000 actinobacteria strains.</title>
        <authorList>
            <person name="Klenk H.-P."/>
        </authorList>
    </citation>
    <scope>NUCLEOTIDE SEQUENCE [LARGE SCALE GENOMIC DNA]</scope>
    <source>
        <strain evidence="3 4">DSM 103164</strain>
    </source>
</reference>
<keyword evidence="1" id="KW-0059">Arsenical resistance</keyword>
<dbReference type="SUPFAM" id="SSF52788">
    <property type="entry name" value="Phosphotyrosine protein phosphatases I"/>
    <property type="match status" value="1"/>
</dbReference>
<dbReference type="Gene3D" id="3.40.50.2300">
    <property type="match status" value="1"/>
</dbReference>
<dbReference type="InterPro" id="IPR036196">
    <property type="entry name" value="Ptyr_pPase_sf"/>
</dbReference>